<feature type="region of interest" description="Disordered" evidence="1">
    <location>
        <begin position="29"/>
        <end position="163"/>
    </location>
</feature>
<dbReference type="STRING" id="1461693.ATO10_02890"/>
<proteinExistence type="predicted"/>
<feature type="compositionally biased region" description="Low complexity" evidence="1">
    <location>
        <begin position="227"/>
        <end position="237"/>
    </location>
</feature>
<reference evidence="2 3" key="1">
    <citation type="submission" date="2013-04" db="EMBL/GenBank/DDBJ databases">
        <title>Shimia sp. 22II-S11-Z10 Genome Sequencing.</title>
        <authorList>
            <person name="Lai Q."/>
            <person name="Li G."/>
            <person name="Shao Z."/>
        </authorList>
    </citation>
    <scope>NUCLEOTIDE SEQUENCE [LARGE SCALE GENOMIC DNA]</scope>
    <source>
        <strain evidence="3">22II-S11-Z10</strain>
    </source>
</reference>
<comment type="caution">
    <text evidence="2">The sequence shown here is derived from an EMBL/GenBank/DDBJ whole genome shotgun (WGS) entry which is preliminary data.</text>
</comment>
<protein>
    <submittedName>
        <fullName evidence="2">Uncharacterized protein</fullName>
    </submittedName>
</protein>
<feature type="region of interest" description="Disordered" evidence="1">
    <location>
        <begin position="214"/>
        <end position="251"/>
    </location>
</feature>
<name>A0A058ZR82_9RHOB</name>
<dbReference type="EMBL" id="AQQY01000001">
    <property type="protein sequence ID" value="KCV83672.1"/>
    <property type="molecule type" value="Genomic_DNA"/>
</dbReference>
<feature type="compositionally biased region" description="Low complexity" evidence="1">
    <location>
        <begin position="98"/>
        <end position="113"/>
    </location>
</feature>
<dbReference type="RefSeq" id="WP_035247741.1">
    <property type="nucleotide sequence ID" value="NZ_AQQY01000001.1"/>
</dbReference>
<feature type="compositionally biased region" description="Basic and acidic residues" evidence="1">
    <location>
        <begin position="129"/>
        <end position="146"/>
    </location>
</feature>
<evidence type="ECO:0000313" key="3">
    <source>
        <dbReference type="Proteomes" id="UP000024836"/>
    </source>
</evidence>
<evidence type="ECO:0000313" key="2">
    <source>
        <dbReference type="EMBL" id="KCV83672.1"/>
    </source>
</evidence>
<sequence>MSGMFDRLGQKGDGAGGVAMLRPIQVPSFGPSELIEDEAPIADAPSAAVVEPVQQAQPQPAPPTHSSETILSRETETHHIVQPPARPVWADRSDLPDPKATTPATPPSLAETPKAPARFTAPPPIIEQGPRHRGDRHDDAGPDRPDTPTATVNSEPLTKPVVNAPEHMPTQMQAPVRPPDIAPPSVPVSQAPPVVAKLPSVTPVSVKIGQISVTAPASPSAPPPPQSVAAPAAAPSSRPGQALTNYLGWRR</sequence>
<feature type="compositionally biased region" description="Low complexity" evidence="1">
    <location>
        <begin position="44"/>
        <end position="58"/>
    </location>
</feature>
<organism evidence="2 3">
    <name type="scientific">Actibacterium atlanticum</name>
    <dbReference type="NCBI Taxonomy" id="1461693"/>
    <lineage>
        <taxon>Bacteria</taxon>
        <taxon>Pseudomonadati</taxon>
        <taxon>Pseudomonadota</taxon>
        <taxon>Alphaproteobacteria</taxon>
        <taxon>Rhodobacterales</taxon>
        <taxon>Roseobacteraceae</taxon>
        <taxon>Actibacterium</taxon>
    </lineage>
</organism>
<evidence type="ECO:0000256" key="1">
    <source>
        <dbReference type="SAM" id="MobiDB-lite"/>
    </source>
</evidence>
<accession>A0A058ZR82</accession>
<dbReference type="AlphaFoldDB" id="A0A058ZR82"/>
<gene>
    <name evidence="2" type="ORF">ATO10_02890</name>
</gene>
<keyword evidence="3" id="KW-1185">Reference proteome</keyword>
<dbReference type="Proteomes" id="UP000024836">
    <property type="component" value="Unassembled WGS sequence"/>
</dbReference>